<dbReference type="SUPFAM" id="SSF55816">
    <property type="entry name" value="5'-nucleotidase (syn. UDP-sugar hydrolase), C-terminal domain"/>
    <property type="match status" value="1"/>
</dbReference>
<protein>
    <submittedName>
        <fullName evidence="5">Bifunctional metallophosphatase/5'-nucleotidase</fullName>
    </submittedName>
</protein>
<evidence type="ECO:0000256" key="1">
    <source>
        <dbReference type="ARBA" id="ARBA00022729"/>
    </source>
</evidence>
<name>A0A9Q9CII8_9FIRM</name>
<dbReference type="RefSeq" id="WP_212724808.1">
    <property type="nucleotide sequence ID" value="NZ_CP071250.1"/>
</dbReference>
<dbReference type="InterPro" id="IPR036907">
    <property type="entry name" value="5'-Nucleotdase_C_sf"/>
</dbReference>
<dbReference type="InterPro" id="IPR004843">
    <property type="entry name" value="Calcineurin-like_PHP"/>
</dbReference>
<dbReference type="PANTHER" id="PTHR11575">
    <property type="entry name" value="5'-NUCLEOTIDASE-RELATED"/>
    <property type="match status" value="1"/>
</dbReference>
<evidence type="ECO:0000313" key="5">
    <source>
        <dbReference type="EMBL" id="UUF07591.1"/>
    </source>
</evidence>
<dbReference type="GO" id="GO:0016788">
    <property type="term" value="F:hydrolase activity, acting on ester bonds"/>
    <property type="evidence" value="ECO:0007669"/>
    <property type="project" value="InterPro"/>
</dbReference>
<dbReference type="PRINTS" id="PR01607">
    <property type="entry name" value="APYRASEFAMLY"/>
</dbReference>
<accession>A0A9Q9CII8</accession>
<sequence length="504" mass="57182">MKQLKIYFTSDLHGYVYPTDYTDTTEKPMGLLNILSHYQKDGNTLIIDAGDTIQGSPFMTFLSTENLEKHPVATVMNQGGYDYITLGNHEFNYGYDYLKSYLTNLNAKCLCANIIDKTGILPIASSDIKVMENGLKVGVIGFTTDFIPIWEKAYNLTNFDVLDTFSSIQKIHDELKPKVDVLIGIYHGGFEYDLETHEQLSTSSENIAYKICKELQFDLLLTGHQHVPLQDRDLFGTHIIQTPHNASKYAQVNITVADDQKLSIHSSLNAVSINPEPHLYEALMPLETRVQQWLDSPVGYLNVELQPEDRIDMAVNGSLLANFINQIQLEVAESDLACTSFANAIKGFDTSVTVRDIVSTYVYPNTLVVLEVTGTVLKQALEVCASYIHNENGKLSVSRRFLQPKVAHYNYDFFSNVFYTFDLTKPVGERVTSMIVNDKEVQPEDTFSLVMNNYRSSGVGGYEFFRDCPVIKEIQIEMTEIIINYFKKHQHITVDDRQFIKVIR</sequence>
<organism evidence="5 6">
    <name type="scientific">Turicibacter bilis</name>
    <dbReference type="NCBI Taxonomy" id="2735723"/>
    <lineage>
        <taxon>Bacteria</taxon>
        <taxon>Bacillati</taxon>
        <taxon>Bacillota</taxon>
        <taxon>Erysipelotrichia</taxon>
        <taxon>Erysipelotrichales</taxon>
        <taxon>Turicibacteraceae</taxon>
        <taxon>Turicibacter</taxon>
    </lineage>
</organism>
<dbReference type="GO" id="GO:0000166">
    <property type="term" value="F:nucleotide binding"/>
    <property type="evidence" value="ECO:0007669"/>
    <property type="project" value="UniProtKB-KW"/>
</dbReference>
<gene>
    <name evidence="5" type="ORF">J0J70_08095</name>
</gene>
<dbReference type="Proteomes" id="UP001058072">
    <property type="component" value="Chromosome"/>
</dbReference>
<dbReference type="Gene3D" id="3.90.780.10">
    <property type="entry name" value="5'-Nucleotidase, C-terminal domain"/>
    <property type="match status" value="1"/>
</dbReference>
<proteinExistence type="inferred from homology"/>
<dbReference type="SUPFAM" id="SSF56300">
    <property type="entry name" value="Metallo-dependent phosphatases"/>
    <property type="match status" value="1"/>
</dbReference>
<dbReference type="GO" id="GO:0009166">
    <property type="term" value="P:nucleotide catabolic process"/>
    <property type="evidence" value="ECO:0007669"/>
    <property type="project" value="InterPro"/>
</dbReference>
<keyword evidence="1" id="KW-0732">Signal</keyword>
<feature type="domain" description="Calcineurin-like phosphoesterase" evidence="3">
    <location>
        <begin position="4"/>
        <end position="228"/>
    </location>
</feature>
<evidence type="ECO:0000259" key="4">
    <source>
        <dbReference type="Pfam" id="PF02872"/>
    </source>
</evidence>
<dbReference type="GO" id="GO:0030288">
    <property type="term" value="C:outer membrane-bounded periplasmic space"/>
    <property type="evidence" value="ECO:0007669"/>
    <property type="project" value="TreeGrafter"/>
</dbReference>
<dbReference type="InterPro" id="IPR029052">
    <property type="entry name" value="Metallo-depent_PP-like"/>
</dbReference>
<keyword evidence="2" id="KW-0378">Hydrolase</keyword>
<dbReference type="Pfam" id="PF00149">
    <property type="entry name" value="Metallophos"/>
    <property type="match status" value="1"/>
</dbReference>
<dbReference type="Gene3D" id="3.60.21.10">
    <property type="match status" value="1"/>
</dbReference>
<dbReference type="PROSITE" id="PS00786">
    <property type="entry name" value="5_NUCLEOTIDASE_2"/>
    <property type="match status" value="1"/>
</dbReference>
<dbReference type="GO" id="GO:0046872">
    <property type="term" value="F:metal ion binding"/>
    <property type="evidence" value="ECO:0007669"/>
    <property type="project" value="InterPro"/>
</dbReference>
<dbReference type="AlphaFoldDB" id="A0A9Q9CII8"/>
<reference evidence="5" key="1">
    <citation type="submission" date="2021-03" db="EMBL/GenBank/DDBJ databases">
        <title>Comparative Genomics and Metabolomics in the genus Turicibacter.</title>
        <authorList>
            <person name="Maki J."/>
            <person name="Looft T."/>
        </authorList>
    </citation>
    <scope>NUCLEOTIDE SEQUENCE</scope>
    <source>
        <strain evidence="5">ISU324</strain>
    </source>
</reference>
<dbReference type="InterPro" id="IPR008334">
    <property type="entry name" value="5'-Nucleotdase_C"/>
</dbReference>
<dbReference type="PANTHER" id="PTHR11575:SF6">
    <property type="entry name" value="2',3'-CYCLIC-NUCLEOTIDE 2'-PHOSPHODIESTERASE_3'-NUCLEOTIDASE"/>
    <property type="match status" value="1"/>
</dbReference>
<dbReference type="InterPro" id="IPR006179">
    <property type="entry name" value="5_nucleotidase/apyrase"/>
</dbReference>
<dbReference type="InterPro" id="IPR006146">
    <property type="entry name" value="5'-Nucleotdase_CS"/>
</dbReference>
<evidence type="ECO:0000259" key="3">
    <source>
        <dbReference type="Pfam" id="PF00149"/>
    </source>
</evidence>
<evidence type="ECO:0000256" key="2">
    <source>
        <dbReference type="RuleBase" id="RU362119"/>
    </source>
</evidence>
<comment type="similarity">
    <text evidence="2">Belongs to the 5'-nucleotidase family.</text>
</comment>
<evidence type="ECO:0000313" key="6">
    <source>
        <dbReference type="Proteomes" id="UP001058072"/>
    </source>
</evidence>
<dbReference type="EMBL" id="CP071250">
    <property type="protein sequence ID" value="UUF07591.1"/>
    <property type="molecule type" value="Genomic_DNA"/>
</dbReference>
<dbReference type="Pfam" id="PF02872">
    <property type="entry name" value="5_nucleotid_C"/>
    <property type="match status" value="1"/>
</dbReference>
<keyword evidence="2" id="KW-0547">Nucleotide-binding</keyword>
<feature type="domain" description="5'-Nucleotidase C-terminal" evidence="4">
    <location>
        <begin position="315"/>
        <end position="465"/>
    </location>
</feature>